<dbReference type="HOGENOM" id="CLU_2170237_0_0_1"/>
<dbReference type="AlphaFoldDB" id="M3YXJ7"/>
<sequence>MELSTAHSRLCRHTQRIISSKLWLHLPRFLCFFASWPGNSSSSFFSAQARSDPQTCGPTAHLPSHGNAPGRPDVLQPEREGSFTHLQQPSTPPSIRAHPRCPERLCLIRV</sequence>
<name>M3YXJ7_MUSPF</name>
<dbReference type="EMBL" id="AEYP01096523">
    <property type="status" value="NOT_ANNOTATED_CDS"/>
    <property type="molecule type" value="Genomic_DNA"/>
</dbReference>
<reference evidence="2" key="1">
    <citation type="submission" date="2024-06" db="UniProtKB">
        <authorList>
            <consortium name="Ensembl"/>
        </authorList>
    </citation>
    <scope>IDENTIFICATION</scope>
</reference>
<dbReference type="InParanoid" id="M3YXJ7"/>
<proteinExistence type="predicted"/>
<dbReference type="Ensembl" id="ENSMPUT00000016301.1">
    <property type="protein sequence ID" value="ENSMPUP00000016057.1"/>
    <property type="gene ID" value="ENSMPUG00000016162.1"/>
</dbReference>
<evidence type="ECO:0000313" key="2">
    <source>
        <dbReference type="Ensembl" id="ENSMPUP00000016057.1"/>
    </source>
</evidence>
<feature type="region of interest" description="Disordered" evidence="1">
    <location>
        <begin position="47"/>
        <end position="98"/>
    </location>
</feature>
<evidence type="ECO:0000256" key="1">
    <source>
        <dbReference type="SAM" id="MobiDB-lite"/>
    </source>
</evidence>
<protein>
    <submittedName>
        <fullName evidence="2">Uncharacterized protein</fullName>
    </submittedName>
</protein>
<organism evidence="2">
    <name type="scientific">Mustela putorius furo</name>
    <name type="common">European domestic ferret</name>
    <name type="synonym">Mustela furo</name>
    <dbReference type="NCBI Taxonomy" id="9669"/>
    <lineage>
        <taxon>Eukaryota</taxon>
        <taxon>Metazoa</taxon>
        <taxon>Chordata</taxon>
        <taxon>Craniata</taxon>
        <taxon>Vertebrata</taxon>
        <taxon>Euteleostomi</taxon>
        <taxon>Mammalia</taxon>
        <taxon>Eutheria</taxon>
        <taxon>Laurasiatheria</taxon>
        <taxon>Carnivora</taxon>
        <taxon>Caniformia</taxon>
        <taxon>Musteloidea</taxon>
        <taxon>Mustelidae</taxon>
        <taxon>Mustelinae</taxon>
        <taxon>Mustela</taxon>
    </lineage>
</organism>
<accession>M3YXJ7</accession>